<dbReference type="Gene3D" id="3.40.50.1820">
    <property type="entry name" value="alpha/beta hydrolase"/>
    <property type="match status" value="1"/>
</dbReference>
<organism evidence="5 6">
    <name type="scientific">Diaporthe australafricana</name>
    <dbReference type="NCBI Taxonomy" id="127596"/>
    <lineage>
        <taxon>Eukaryota</taxon>
        <taxon>Fungi</taxon>
        <taxon>Dikarya</taxon>
        <taxon>Ascomycota</taxon>
        <taxon>Pezizomycotina</taxon>
        <taxon>Sordariomycetes</taxon>
        <taxon>Sordariomycetidae</taxon>
        <taxon>Diaporthales</taxon>
        <taxon>Diaporthaceae</taxon>
        <taxon>Diaporthe</taxon>
    </lineage>
</organism>
<protein>
    <recommendedName>
        <fullName evidence="7">AB hydrolase-1 domain-containing protein</fullName>
    </recommendedName>
</protein>
<dbReference type="InterPro" id="IPR019363">
    <property type="entry name" value="LDAH"/>
</dbReference>
<dbReference type="SUPFAM" id="SSF53474">
    <property type="entry name" value="alpha/beta-Hydrolases"/>
    <property type="match status" value="1"/>
</dbReference>
<evidence type="ECO:0000256" key="1">
    <source>
        <dbReference type="ARBA" id="ARBA00004502"/>
    </source>
</evidence>
<evidence type="ECO:0000256" key="4">
    <source>
        <dbReference type="ARBA" id="ARBA00022801"/>
    </source>
</evidence>
<keyword evidence="6" id="KW-1185">Reference proteome</keyword>
<evidence type="ECO:0000313" key="5">
    <source>
        <dbReference type="EMBL" id="KAL1847239.1"/>
    </source>
</evidence>
<evidence type="ECO:0000256" key="2">
    <source>
        <dbReference type="ARBA" id="ARBA00008300"/>
    </source>
</evidence>
<dbReference type="PANTHER" id="PTHR13390">
    <property type="entry name" value="LIPASE"/>
    <property type="match status" value="1"/>
</dbReference>
<comment type="similarity">
    <text evidence="2">Belongs to the AB hydrolase superfamily. LDAH family.</text>
</comment>
<comment type="subcellular location">
    <subcellularLocation>
        <location evidence="1">Lipid droplet</location>
    </subcellularLocation>
</comment>
<gene>
    <name evidence="5" type="ORF">Daus18300_014003</name>
</gene>
<sequence>MAIELSFPSPNAAQARADTRECLIYFLTGNPGIIDFYEPFLRFLRTHLDAIESKRQHRVAFHLYGRNLAGFEDTDHGRPFNTTDNQPHNVEHEVQSCIAHIAAANAIPASRGAARAGQPFDDVVLMGHSFGTYLALEIFHRHLHDPSAVAPGLKLRSGVLLFATVAHIAKSPNGVQMDLMRRTPVLGRYAPLVARGFLSLVPAAVLRFITSRFIGQDEHASVTTTRFLHSRDALFQALYLGMDEMRVISEETWTEELWEIGDEAVAHGTEVPKFFVFFGRKDQWVANKYRDEFIGKREEHASREAAPRHKRGRTRIEIDEGDLPHDFCANSETVAEKVGVWMDEIAENL</sequence>
<accession>A0ABR3VWV2</accession>
<comment type="caution">
    <text evidence="5">The sequence shown here is derived from an EMBL/GenBank/DDBJ whole genome shotgun (WGS) entry which is preliminary data.</text>
</comment>
<keyword evidence="3" id="KW-0551">Lipid droplet</keyword>
<proteinExistence type="inferred from homology"/>
<dbReference type="Pfam" id="PF10230">
    <property type="entry name" value="LIDHydrolase"/>
    <property type="match status" value="1"/>
</dbReference>
<dbReference type="InterPro" id="IPR029058">
    <property type="entry name" value="AB_hydrolase_fold"/>
</dbReference>
<evidence type="ECO:0000313" key="6">
    <source>
        <dbReference type="Proteomes" id="UP001583177"/>
    </source>
</evidence>
<evidence type="ECO:0008006" key="7">
    <source>
        <dbReference type="Google" id="ProtNLM"/>
    </source>
</evidence>
<reference evidence="5 6" key="1">
    <citation type="journal article" date="2024" name="IMA Fungus">
        <title>IMA Genome - F19 : A genome assembly and annotation guide to empower mycologists, including annotated draft genome sequences of Ceratocystis pirilliformis, Diaporthe australafricana, Fusarium ophioides, Paecilomyces lecythidis, and Sporothrix stenoceras.</title>
        <authorList>
            <person name="Aylward J."/>
            <person name="Wilson A.M."/>
            <person name="Visagie C.M."/>
            <person name="Spraker J."/>
            <person name="Barnes I."/>
            <person name="Buitendag C."/>
            <person name="Ceriani C."/>
            <person name="Del Mar Angel L."/>
            <person name="du Plessis D."/>
            <person name="Fuchs T."/>
            <person name="Gasser K."/>
            <person name="Kramer D."/>
            <person name="Li W."/>
            <person name="Munsamy K."/>
            <person name="Piso A."/>
            <person name="Price J.L."/>
            <person name="Sonnekus B."/>
            <person name="Thomas C."/>
            <person name="van der Nest A."/>
            <person name="van Dijk A."/>
            <person name="van Heerden A."/>
            <person name="van Vuuren N."/>
            <person name="Yilmaz N."/>
            <person name="Duong T.A."/>
            <person name="van der Merwe N.A."/>
            <person name="Wingfield M.J."/>
            <person name="Wingfield B.D."/>
        </authorList>
    </citation>
    <scope>NUCLEOTIDE SEQUENCE [LARGE SCALE GENOMIC DNA]</scope>
    <source>
        <strain evidence="5 6">CMW 18300</strain>
    </source>
</reference>
<dbReference type="EMBL" id="JAWRVE010000247">
    <property type="protein sequence ID" value="KAL1847239.1"/>
    <property type="molecule type" value="Genomic_DNA"/>
</dbReference>
<dbReference type="Proteomes" id="UP001583177">
    <property type="component" value="Unassembled WGS sequence"/>
</dbReference>
<keyword evidence="4" id="KW-0378">Hydrolase</keyword>
<evidence type="ECO:0000256" key="3">
    <source>
        <dbReference type="ARBA" id="ARBA00022677"/>
    </source>
</evidence>
<name>A0ABR3VWV2_9PEZI</name>
<dbReference type="PANTHER" id="PTHR13390:SF0">
    <property type="entry name" value="LIPID DROPLET-ASSOCIATED HYDROLASE"/>
    <property type="match status" value="1"/>
</dbReference>